<proteinExistence type="predicted"/>
<dbReference type="Proteomes" id="UP000777438">
    <property type="component" value="Unassembled WGS sequence"/>
</dbReference>
<organism evidence="2 3">
    <name type="scientific">Thelonectria olida</name>
    <dbReference type="NCBI Taxonomy" id="1576542"/>
    <lineage>
        <taxon>Eukaryota</taxon>
        <taxon>Fungi</taxon>
        <taxon>Dikarya</taxon>
        <taxon>Ascomycota</taxon>
        <taxon>Pezizomycotina</taxon>
        <taxon>Sordariomycetes</taxon>
        <taxon>Hypocreomycetidae</taxon>
        <taxon>Hypocreales</taxon>
        <taxon>Nectriaceae</taxon>
        <taxon>Thelonectria</taxon>
    </lineage>
</organism>
<feature type="region of interest" description="Disordered" evidence="1">
    <location>
        <begin position="1"/>
        <end position="21"/>
    </location>
</feature>
<sequence>MTLSRPGRRAATQPPVSVSGASEHKTITVCLPVFALQILGGLTCRGMSVAPLDVVPVNYLVMSPKSSFAADDQSMAQFYLGTMHGYYSNRVGAPTVRCSFETSLRFRSAQ</sequence>
<evidence type="ECO:0000256" key="1">
    <source>
        <dbReference type="SAM" id="MobiDB-lite"/>
    </source>
</evidence>
<reference evidence="2 3" key="1">
    <citation type="journal article" date="2021" name="Nat. Commun.">
        <title>Genetic determinants of endophytism in the Arabidopsis root mycobiome.</title>
        <authorList>
            <person name="Mesny F."/>
            <person name="Miyauchi S."/>
            <person name="Thiergart T."/>
            <person name="Pickel B."/>
            <person name="Atanasova L."/>
            <person name="Karlsson M."/>
            <person name="Huettel B."/>
            <person name="Barry K.W."/>
            <person name="Haridas S."/>
            <person name="Chen C."/>
            <person name="Bauer D."/>
            <person name="Andreopoulos W."/>
            <person name="Pangilinan J."/>
            <person name="LaButti K."/>
            <person name="Riley R."/>
            <person name="Lipzen A."/>
            <person name="Clum A."/>
            <person name="Drula E."/>
            <person name="Henrissat B."/>
            <person name="Kohler A."/>
            <person name="Grigoriev I.V."/>
            <person name="Martin F.M."/>
            <person name="Hacquard S."/>
        </authorList>
    </citation>
    <scope>NUCLEOTIDE SEQUENCE [LARGE SCALE GENOMIC DNA]</scope>
    <source>
        <strain evidence="2 3">MPI-CAGE-CH-0241</strain>
    </source>
</reference>
<accession>A0A9P8WBM3</accession>
<name>A0A9P8WBM3_9HYPO</name>
<keyword evidence="3" id="KW-1185">Reference proteome</keyword>
<evidence type="ECO:0000313" key="3">
    <source>
        <dbReference type="Proteomes" id="UP000777438"/>
    </source>
</evidence>
<dbReference type="EMBL" id="JAGPYM010000006">
    <property type="protein sequence ID" value="KAH6893330.1"/>
    <property type="molecule type" value="Genomic_DNA"/>
</dbReference>
<protein>
    <submittedName>
        <fullName evidence="2">Uncharacterized protein</fullName>
    </submittedName>
</protein>
<dbReference type="AlphaFoldDB" id="A0A9P8WBM3"/>
<gene>
    <name evidence="2" type="ORF">B0T10DRAFT_457436</name>
</gene>
<evidence type="ECO:0000313" key="2">
    <source>
        <dbReference type="EMBL" id="KAH6893330.1"/>
    </source>
</evidence>
<comment type="caution">
    <text evidence="2">The sequence shown here is derived from an EMBL/GenBank/DDBJ whole genome shotgun (WGS) entry which is preliminary data.</text>
</comment>